<dbReference type="Gene3D" id="3.30.190.20">
    <property type="match status" value="1"/>
</dbReference>
<sequence length="219" mass="25113">MAFLQRPKDNEKKSLFEKVHTISLVFTLNKIPEKQKIDPYKIVLPHPIYSDSTEICLVVGDKKKAEFKEKNLPNIKKLLSIDSLRKKYSSYEARDKLLISYDLFFCDSVVKLPLLQFFGKTFIKAKKYPIPITFHYKVPPAQLVATTRDCTFLYISRGSCINLKIALSSHTTQQITENIVQSLEKVVAKIPGSWEAINRISIKGADSIELPFYAKPEKQ</sequence>
<dbReference type="Gene3D" id="3.40.50.790">
    <property type="match status" value="1"/>
</dbReference>
<dbReference type="InterPro" id="IPR023674">
    <property type="entry name" value="Ribosomal_uL1-like"/>
</dbReference>
<protein>
    <recommendedName>
        <fullName evidence="2">Ribosomal protein L1</fullName>
    </recommendedName>
</protein>
<dbReference type="Pfam" id="PF00687">
    <property type="entry name" value="Ribosomal_L1"/>
    <property type="match status" value="1"/>
</dbReference>
<dbReference type="InterPro" id="IPR016095">
    <property type="entry name" value="Ribosomal_uL1_3-a/b-sand"/>
</dbReference>
<proteinExistence type="predicted"/>
<evidence type="ECO:0000313" key="1">
    <source>
        <dbReference type="EMBL" id="NDV36062.1"/>
    </source>
</evidence>
<dbReference type="SUPFAM" id="SSF56808">
    <property type="entry name" value="Ribosomal protein L1"/>
    <property type="match status" value="1"/>
</dbReference>
<organism evidence="1">
    <name type="scientific">Arcella intermedia</name>
    <dbReference type="NCBI Taxonomy" id="1963864"/>
    <lineage>
        <taxon>Eukaryota</taxon>
        <taxon>Amoebozoa</taxon>
        <taxon>Tubulinea</taxon>
        <taxon>Elardia</taxon>
        <taxon>Arcellinida</taxon>
        <taxon>Sphaerothecina</taxon>
        <taxon>Arcellidae</taxon>
        <taxon>Arcella</taxon>
    </lineage>
</organism>
<dbReference type="AlphaFoldDB" id="A0A6B2LG60"/>
<evidence type="ECO:0008006" key="2">
    <source>
        <dbReference type="Google" id="ProtNLM"/>
    </source>
</evidence>
<dbReference type="CDD" id="cd00403">
    <property type="entry name" value="Ribosomal_L1"/>
    <property type="match status" value="1"/>
</dbReference>
<dbReference type="EMBL" id="GIBP01007093">
    <property type="protein sequence ID" value="NDV36062.1"/>
    <property type="molecule type" value="Transcribed_RNA"/>
</dbReference>
<name>A0A6B2LG60_9EUKA</name>
<reference evidence="1" key="1">
    <citation type="journal article" date="2020" name="J. Eukaryot. Microbiol.">
        <title>De novo Sequencing, Assembly and Annotation of the Transcriptome for the Free-Living Testate Amoeba Arcella intermedia.</title>
        <authorList>
            <person name="Ribeiro G.M."/>
            <person name="Porfirio-Sousa A.L."/>
            <person name="Maurer-Alcala X.X."/>
            <person name="Katz L.A."/>
            <person name="Lahr D.J.G."/>
        </authorList>
    </citation>
    <scope>NUCLEOTIDE SEQUENCE</scope>
</reference>
<dbReference type="InterPro" id="IPR028364">
    <property type="entry name" value="Ribosomal_uL1/biogenesis"/>
</dbReference>
<accession>A0A6B2LG60</accession>